<dbReference type="EnsemblPlants" id="AET4Gv20562100.10">
    <property type="protein sequence ID" value="AET4Gv20562100.10"/>
    <property type="gene ID" value="AET4Gv20562100"/>
</dbReference>
<reference evidence="2" key="2">
    <citation type="journal article" date="2017" name="Nat. Plants">
        <title>The Aegilops tauschii genome reveals multiple impacts of transposons.</title>
        <authorList>
            <person name="Zhao G."/>
            <person name="Zou C."/>
            <person name="Li K."/>
            <person name="Wang K."/>
            <person name="Li T."/>
            <person name="Gao L."/>
            <person name="Zhang X."/>
            <person name="Wang H."/>
            <person name="Yang Z."/>
            <person name="Liu X."/>
            <person name="Jiang W."/>
            <person name="Mao L."/>
            <person name="Kong X."/>
            <person name="Jiao Y."/>
            <person name="Jia J."/>
        </authorList>
    </citation>
    <scope>NUCLEOTIDE SEQUENCE [LARGE SCALE GENOMIC DNA]</scope>
    <source>
        <strain evidence="2">cv. AL8/78</strain>
    </source>
</reference>
<accession>A0A453IHV1</accession>
<protein>
    <submittedName>
        <fullName evidence="1">Uncharacterized protein</fullName>
    </submittedName>
</protein>
<evidence type="ECO:0000313" key="1">
    <source>
        <dbReference type="EnsemblPlants" id="AET4Gv20562100.10"/>
    </source>
</evidence>
<reference evidence="1" key="3">
    <citation type="journal article" date="2017" name="Nature">
        <title>Genome sequence of the progenitor of the wheat D genome Aegilops tauschii.</title>
        <authorList>
            <person name="Luo M.C."/>
            <person name="Gu Y.Q."/>
            <person name="Puiu D."/>
            <person name="Wang H."/>
            <person name="Twardziok S.O."/>
            <person name="Deal K.R."/>
            <person name="Huo N."/>
            <person name="Zhu T."/>
            <person name="Wang L."/>
            <person name="Wang Y."/>
            <person name="McGuire P.E."/>
            <person name="Liu S."/>
            <person name="Long H."/>
            <person name="Ramasamy R.K."/>
            <person name="Rodriguez J.C."/>
            <person name="Van S.L."/>
            <person name="Yuan L."/>
            <person name="Wang Z."/>
            <person name="Xia Z."/>
            <person name="Xiao L."/>
            <person name="Anderson O.D."/>
            <person name="Ouyang S."/>
            <person name="Liang Y."/>
            <person name="Zimin A.V."/>
            <person name="Pertea G."/>
            <person name="Qi P."/>
            <person name="Bennetzen J.L."/>
            <person name="Dai X."/>
            <person name="Dawson M.W."/>
            <person name="Muller H.G."/>
            <person name="Kugler K."/>
            <person name="Rivarola-Duarte L."/>
            <person name="Spannagl M."/>
            <person name="Mayer K.F.X."/>
            <person name="Lu F.H."/>
            <person name="Bevan M.W."/>
            <person name="Leroy P."/>
            <person name="Li P."/>
            <person name="You F.M."/>
            <person name="Sun Q."/>
            <person name="Liu Z."/>
            <person name="Lyons E."/>
            <person name="Wicker T."/>
            <person name="Salzberg S.L."/>
            <person name="Devos K.M."/>
            <person name="Dvorak J."/>
        </authorList>
    </citation>
    <scope>NUCLEOTIDE SEQUENCE [LARGE SCALE GENOMIC DNA]</scope>
    <source>
        <strain evidence="1">cv. AL8/78</strain>
    </source>
</reference>
<evidence type="ECO:0000313" key="2">
    <source>
        <dbReference type="Proteomes" id="UP000015105"/>
    </source>
</evidence>
<name>A0A453IHV1_AEGTS</name>
<reference evidence="1" key="4">
    <citation type="submission" date="2019-03" db="UniProtKB">
        <authorList>
            <consortium name="EnsemblPlants"/>
        </authorList>
    </citation>
    <scope>IDENTIFICATION</scope>
</reference>
<sequence length="54" mass="5675">MYVIAGLSDTPGLEISSHVLSPIVFLKLKKSTGSLATDLDLLETIAEQVSSDGL</sequence>
<keyword evidence="2" id="KW-1185">Reference proteome</keyword>
<dbReference type="AlphaFoldDB" id="A0A453IHV1"/>
<dbReference type="Proteomes" id="UP000015105">
    <property type="component" value="Chromosome 4D"/>
</dbReference>
<dbReference type="Gramene" id="AET4Gv20562100.10">
    <property type="protein sequence ID" value="AET4Gv20562100.10"/>
    <property type="gene ID" value="AET4Gv20562100"/>
</dbReference>
<reference evidence="2" key="1">
    <citation type="journal article" date="2014" name="Science">
        <title>Ancient hybridizations among the ancestral genomes of bread wheat.</title>
        <authorList>
            <consortium name="International Wheat Genome Sequencing Consortium,"/>
            <person name="Marcussen T."/>
            <person name="Sandve S.R."/>
            <person name="Heier L."/>
            <person name="Spannagl M."/>
            <person name="Pfeifer M."/>
            <person name="Jakobsen K.S."/>
            <person name="Wulff B.B."/>
            <person name="Steuernagel B."/>
            <person name="Mayer K.F."/>
            <person name="Olsen O.A."/>
        </authorList>
    </citation>
    <scope>NUCLEOTIDE SEQUENCE [LARGE SCALE GENOMIC DNA]</scope>
    <source>
        <strain evidence="2">cv. AL8/78</strain>
    </source>
</reference>
<organism evidence="1 2">
    <name type="scientific">Aegilops tauschii subsp. strangulata</name>
    <name type="common">Goatgrass</name>
    <dbReference type="NCBI Taxonomy" id="200361"/>
    <lineage>
        <taxon>Eukaryota</taxon>
        <taxon>Viridiplantae</taxon>
        <taxon>Streptophyta</taxon>
        <taxon>Embryophyta</taxon>
        <taxon>Tracheophyta</taxon>
        <taxon>Spermatophyta</taxon>
        <taxon>Magnoliopsida</taxon>
        <taxon>Liliopsida</taxon>
        <taxon>Poales</taxon>
        <taxon>Poaceae</taxon>
        <taxon>BOP clade</taxon>
        <taxon>Pooideae</taxon>
        <taxon>Triticodae</taxon>
        <taxon>Triticeae</taxon>
        <taxon>Triticinae</taxon>
        <taxon>Aegilops</taxon>
    </lineage>
</organism>
<reference evidence="1" key="5">
    <citation type="journal article" date="2021" name="G3 (Bethesda)">
        <title>Aegilops tauschii genome assembly Aet v5.0 features greater sequence contiguity and improved annotation.</title>
        <authorList>
            <person name="Wang L."/>
            <person name="Zhu T."/>
            <person name="Rodriguez J.C."/>
            <person name="Deal K.R."/>
            <person name="Dubcovsky J."/>
            <person name="McGuire P.E."/>
            <person name="Lux T."/>
            <person name="Spannagl M."/>
            <person name="Mayer K.F.X."/>
            <person name="Baldrich P."/>
            <person name="Meyers B.C."/>
            <person name="Huo N."/>
            <person name="Gu Y.Q."/>
            <person name="Zhou H."/>
            <person name="Devos K.M."/>
            <person name="Bennetzen J.L."/>
            <person name="Unver T."/>
            <person name="Budak H."/>
            <person name="Gulick P.J."/>
            <person name="Galiba G."/>
            <person name="Kalapos B."/>
            <person name="Nelson D.R."/>
            <person name="Li P."/>
            <person name="You F.M."/>
            <person name="Luo M.C."/>
            <person name="Dvorak J."/>
        </authorList>
    </citation>
    <scope>NUCLEOTIDE SEQUENCE [LARGE SCALE GENOMIC DNA]</scope>
    <source>
        <strain evidence="1">cv. AL8/78</strain>
    </source>
</reference>
<proteinExistence type="predicted"/>